<dbReference type="AlphaFoldDB" id="A0A067TDW9"/>
<accession>A0A067TDW9</accession>
<dbReference type="Proteomes" id="UP000027222">
    <property type="component" value="Unassembled WGS sequence"/>
</dbReference>
<evidence type="ECO:0000313" key="2">
    <source>
        <dbReference type="EMBL" id="KDR80527.1"/>
    </source>
</evidence>
<protein>
    <submittedName>
        <fullName evidence="2">Uncharacterized protein</fullName>
    </submittedName>
</protein>
<gene>
    <name evidence="2" type="ORF">GALMADRAFT_264491</name>
</gene>
<reference evidence="3" key="1">
    <citation type="journal article" date="2014" name="Proc. Natl. Acad. Sci. U.S.A.">
        <title>Extensive sampling of basidiomycete genomes demonstrates inadequacy of the white-rot/brown-rot paradigm for wood decay fungi.</title>
        <authorList>
            <person name="Riley R."/>
            <person name="Salamov A.A."/>
            <person name="Brown D.W."/>
            <person name="Nagy L.G."/>
            <person name="Floudas D."/>
            <person name="Held B.W."/>
            <person name="Levasseur A."/>
            <person name="Lombard V."/>
            <person name="Morin E."/>
            <person name="Otillar R."/>
            <person name="Lindquist E.A."/>
            <person name="Sun H."/>
            <person name="LaButti K.M."/>
            <person name="Schmutz J."/>
            <person name="Jabbour D."/>
            <person name="Luo H."/>
            <person name="Baker S.E."/>
            <person name="Pisabarro A.G."/>
            <person name="Walton J.D."/>
            <person name="Blanchette R.A."/>
            <person name="Henrissat B."/>
            <person name="Martin F."/>
            <person name="Cullen D."/>
            <person name="Hibbett D.S."/>
            <person name="Grigoriev I.V."/>
        </authorList>
    </citation>
    <scope>NUCLEOTIDE SEQUENCE [LARGE SCALE GENOMIC DNA]</scope>
    <source>
        <strain evidence="3">CBS 339.88</strain>
    </source>
</reference>
<sequence>MSFVKAGSVVEGRYISRPRAMRKRQTVRPRQGLVPTHPCSSLTQTAASKRQKTKRRSLKRLFIILWKRVTQPRFSRASRRFSFIPPGFTRVDPVPIDPTEAEHLRLRAQRRQAGYWGSNATLME</sequence>
<name>A0A067TDW9_GALM3</name>
<organism evidence="2 3">
    <name type="scientific">Galerina marginata (strain CBS 339.88)</name>
    <dbReference type="NCBI Taxonomy" id="685588"/>
    <lineage>
        <taxon>Eukaryota</taxon>
        <taxon>Fungi</taxon>
        <taxon>Dikarya</taxon>
        <taxon>Basidiomycota</taxon>
        <taxon>Agaricomycotina</taxon>
        <taxon>Agaricomycetes</taxon>
        <taxon>Agaricomycetidae</taxon>
        <taxon>Agaricales</taxon>
        <taxon>Agaricineae</taxon>
        <taxon>Strophariaceae</taxon>
        <taxon>Galerina</taxon>
    </lineage>
</organism>
<feature type="region of interest" description="Disordered" evidence="1">
    <location>
        <begin position="20"/>
        <end position="55"/>
    </location>
</feature>
<feature type="compositionally biased region" description="Polar residues" evidence="1">
    <location>
        <begin position="38"/>
        <end position="48"/>
    </location>
</feature>
<evidence type="ECO:0000313" key="3">
    <source>
        <dbReference type="Proteomes" id="UP000027222"/>
    </source>
</evidence>
<dbReference type="EMBL" id="KL142371">
    <property type="protein sequence ID" value="KDR80527.1"/>
    <property type="molecule type" value="Genomic_DNA"/>
</dbReference>
<keyword evidence="3" id="KW-1185">Reference proteome</keyword>
<proteinExistence type="predicted"/>
<dbReference type="HOGENOM" id="CLU_2004110_0_0_1"/>
<evidence type="ECO:0000256" key="1">
    <source>
        <dbReference type="SAM" id="MobiDB-lite"/>
    </source>
</evidence>